<feature type="region of interest" description="Disordered" evidence="1">
    <location>
        <begin position="104"/>
        <end position="127"/>
    </location>
</feature>
<comment type="caution">
    <text evidence="2">The sequence shown here is derived from an EMBL/GenBank/DDBJ whole genome shotgun (WGS) entry which is preliminary data.</text>
</comment>
<feature type="region of interest" description="Disordered" evidence="1">
    <location>
        <begin position="1"/>
        <end position="46"/>
    </location>
</feature>
<feature type="compositionally biased region" description="Low complexity" evidence="1">
    <location>
        <begin position="104"/>
        <end position="115"/>
    </location>
</feature>
<feature type="compositionally biased region" description="Polar residues" evidence="1">
    <location>
        <begin position="17"/>
        <end position="36"/>
    </location>
</feature>
<dbReference type="EMBL" id="JAKJXO020000008">
    <property type="protein sequence ID" value="KAL1601803.1"/>
    <property type="molecule type" value="Genomic_DNA"/>
</dbReference>
<evidence type="ECO:0000313" key="2">
    <source>
        <dbReference type="EMBL" id="KAL1601803.1"/>
    </source>
</evidence>
<protein>
    <submittedName>
        <fullName evidence="2">Uncharacterized protein</fullName>
    </submittedName>
</protein>
<feature type="region of interest" description="Disordered" evidence="1">
    <location>
        <begin position="564"/>
        <end position="603"/>
    </location>
</feature>
<feature type="compositionally biased region" description="Polar residues" evidence="1">
    <location>
        <begin position="116"/>
        <end position="126"/>
    </location>
</feature>
<evidence type="ECO:0000256" key="1">
    <source>
        <dbReference type="SAM" id="MobiDB-lite"/>
    </source>
</evidence>
<feature type="region of interest" description="Disordered" evidence="1">
    <location>
        <begin position="328"/>
        <end position="382"/>
    </location>
</feature>
<sequence>MSSADWRDNTAALPAEQANSGSLPTVQPDSVMSSGQGVVEPNGPGNAMAFSSGAYTEKMSFERSYAQAISAPSSLASSSAQRAHSTFSDNDHDDVSITRGSLLSTSAVRTSTTSSGEVATASNSASKPIASFSDAQAADGRAADGHGVAIARIHGEDTIDQQEPDGVDNTSAVVSRKRSKAPADGPRKRSKHLVSTHDEPAQDIGEGGDLEGKAMPENNVIGEEEEEEQVNQVLPYRSFKPINLPKRSNQDAPELEGRQPQEEDPSTWYGTMSYEDSIITFLCDEKGLSYQETVKAFKEEFPNGLSVEMIRKRHIAALAKQLKHFGLKDPEDIPVPTEAEERRGKKRGAKKEKASYNTNANSNQNTQAAGGKGQASSAVTTAETALGPVEAAQRSTRLSLDSAQPRFVRDAPFRQLEMTAIVVCRDLFEMGFPEIQDMLNIRFRWSLSPSKIIQYYNFARPSAYGSKEYGYRNIEDLPDQGELLKNKRVEAVANILVGLSRGGAIGEQQIVKNPQANSKAGDGQVALGPGIVDSASSNAIQPYDAREVEVGKALLQLRGQPVEKVTTAKSQEDDVEVIESEAPTAMDRDYDNGDPPSTRDLST</sequence>
<name>A0ABR3RBY1_9PLEO</name>
<feature type="region of interest" description="Disordered" evidence="1">
    <location>
        <begin position="156"/>
        <end position="269"/>
    </location>
</feature>
<gene>
    <name evidence="2" type="ORF">SLS60_006718</name>
</gene>
<dbReference type="Proteomes" id="UP001521785">
    <property type="component" value="Unassembled WGS sequence"/>
</dbReference>
<keyword evidence="3" id="KW-1185">Reference proteome</keyword>
<accession>A0ABR3RBY1</accession>
<evidence type="ECO:0000313" key="3">
    <source>
        <dbReference type="Proteomes" id="UP001521785"/>
    </source>
</evidence>
<reference evidence="2 3" key="1">
    <citation type="submission" date="2024-02" db="EMBL/GenBank/DDBJ databases">
        <title>De novo assembly and annotation of 12 fungi associated with fruit tree decline syndrome in Ontario, Canada.</title>
        <authorList>
            <person name="Sulman M."/>
            <person name="Ellouze W."/>
            <person name="Ilyukhin E."/>
        </authorList>
    </citation>
    <scope>NUCLEOTIDE SEQUENCE [LARGE SCALE GENOMIC DNA]</scope>
    <source>
        <strain evidence="2 3">M42-189</strain>
    </source>
</reference>
<feature type="compositionally biased region" description="Low complexity" evidence="1">
    <location>
        <begin position="355"/>
        <end position="378"/>
    </location>
</feature>
<organism evidence="2 3">
    <name type="scientific">Paraconiothyrium brasiliense</name>
    <dbReference type="NCBI Taxonomy" id="300254"/>
    <lineage>
        <taxon>Eukaryota</taxon>
        <taxon>Fungi</taxon>
        <taxon>Dikarya</taxon>
        <taxon>Ascomycota</taxon>
        <taxon>Pezizomycotina</taxon>
        <taxon>Dothideomycetes</taxon>
        <taxon>Pleosporomycetidae</taxon>
        <taxon>Pleosporales</taxon>
        <taxon>Massarineae</taxon>
        <taxon>Didymosphaeriaceae</taxon>
        <taxon>Paraconiothyrium</taxon>
    </lineage>
</organism>
<proteinExistence type="predicted"/>